<organism evidence="12 13">
    <name type="scientific">Terriglobus roseus</name>
    <dbReference type="NCBI Taxonomy" id="392734"/>
    <lineage>
        <taxon>Bacteria</taxon>
        <taxon>Pseudomonadati</taxon>
        <taxon>Acidobacteriota</taxon>
        <taxon>Terriglobia</taxon>
        <taxon>Terriglobales</taxon>
        <taxon>Acidobacteriaceae</taxon>
        <taxon>Terriglobus</taxon>
    </lineage>
</organism>
<dbReference type="Pfam" id="PF19306">
    <property type="entry name" value="WHD_Lhr"/>
    <property type="match status" value="1"/>
</dbReference>
<feature type="region of interest" description="Disordered" evidence="9">
    <location>
        <begin position="1015"/>
        <end position="1037"/>
    </location>
</feature>
<proteinExistence type="predicted"/>
<evidence type="ECO:0000256" key="5">
    <source>
        <dbReference type="ARBA" id="ARBA00022840"/>
    </source>
</evidence>
<dbReference type="InterPro" id="IPR055368">
    <property type="entry name" value="WH3_Lhr"/>
</dbReference>
<dbReference type="Pfam" id="PF00270">
    <property type="entry name" value="DEAD"/>
    <property type="match status" value="1"/>
</dbReference>
<dbReference type="Gene3D" id="3.40.50.300">
    <property type="entry name" value="P-loop containing nucleotide triphosphate hydrolases"/>
    <property type="match status" value="2"/>
</dbReference>
<accession>A0A1H4M6Q3</accession>
<evidence type="ECO:0000256" key="2">
    <source>
        <dbReference type="ARBA" id="ARBA00022763"/>
    </source>
</evidence>
<keyword evidence="1" id="KW-0547">Nucleotide-binding</keyword>
<dbReference type="CDD" id="cd18796">
    <property type="entry name" value="SF2_C_LHR"/>
    <property type="match status" value="1"/>
</dbReference>
<dbReference type="InterPro" id="IPR052511">
    <property type="entry name" value="ATP-dep_Helicase"/>
</dbReference>
<dbReference type="Pfam" id="PF23234">
    <property type="entry name" value="WHD_4th_Lhr"/>
    <property type="match status" value="1"/>
</dbReference>
<evidence type="ECO:0000259" key="11">
    <source>
        <dbReference type="PROSITE" id="PS51194"/>
    </source>
</evidence>
<dbReference type="GO" id="GO:0006281">
    <property type="term" value="P:DNA repair"/>
    <property type="evidence" value="ECO:0007669"/>
    <property type="project" value="UniProtKB-KW"/>
</dbReference>
<keyword evidence="3" id="KW-0378">Hydrolase</keyword>
<dbReference type="InterPro" id="IPR013701">
    <property type="entry name" value="Lhr-like_DEAD/DEAH_assoc"/>
</dbReference>
<name>A0A1H4M6Q3_9BACT</name>
<sequence>MAAFAPLPIAATLPEVPAALAWAHPVVQRWFVGKFGTPTEPQIEGWPAILRGEPTLISAPTGSGKTLTAFLVAINRLVTEAMAGTLSPYTQIVYVSPLKALSNDVQKNLEEPLREILQLAMEDGYLFPGIRTGVRTGDTLPKERVAMLKQPPHILVTTPESLYLLLTSAKARENLRCVHTVIVDEIHAMADDKRGAHLALTLERLDALVTGENRLTPGAMLMGMAKAPQRIGLSATQNPIELVADFLTGVPSGRFREQGTGKSAPSEICHPQRSAAKSKACPELVEGDLHSARTSQIPEEASNCSLFPVSYPLYRRATIVQVGQRRTLDLAIEIPATELGSVRDSKMWIEIVDRMAELAREHRSTLVFVNTRSMVERLCCALGERLGEENVAAHHGSLSRALRLDAEQRLKAGEIQCLVATASLELGIDIGAVDLVIQLNSTRAVAVAMQRVGRAGHWRGAIPKGRFFASTRDDLLEQAALVRAMRLGSLDKLEIPPQPRDVLMQQMVAMCGAEPWEEDAMFALVTRAYPYRDLSRTEFDEIVTLLHTGIENSRGRYGAYLLRDGVAGVLHPRRGARMTAIGNGGAIPDTAMFSVVLMPEGHTIATLGEHFAVDSGPGDVIQLGNSSWRILTVEKEGRVLVEDAHGAPPSVPFWDGEAPQRTDVLSDFVGDLRKAISDRTQGVHHERVIPEDPVVADAVAWLMEECAVCQSAAMQLVQYIVSGRAVLGCVPTKTTIVAERFFDEGGGMQLILHAPFGGRINKAWGLALRKRFCRGFNYELQAAATDNGINICLAEQHSFPLADVFHFLTEHTAKELLEQASLASPIFKTRWRWAANRSLQLLRFSKGKKVPPQIQRTRGEDLLASVFPQAAACFETIVGDIQIPDHPLVREVMQDVLQEAMDLEGLQQILRAMHDGTIECIAVDTPVPSLFSHELLNANQNAFLDEADLGERRARAVSLRGTIPDSVLGEAGRLDPAAIRQTRCEIWPDLRDEHELHDLLFSTIALPVALFREQGSGNSEQHPRGENDRVPHSCEARAGSDACNDEEVQAHRAQASRHWPLFFERLQARGRAQILRFGKEDCWVATERLEHAQALQAITSNAGPAAKGAETVLCSLIPVPSHEEALRLLTQGILQILGPTTARSIAALLSLQPRALVQQLVAMEMQGLALRGIFEAPAAAEDDKDVEWCERRILQRIHRLTLGALRKQIEAVTPAVFMRWLVRWQHLGPQTQLAGEEGVLEALLQLEGFEAPAIEWERNLLPQRVKDYDGKWLDQLCLSGAVGWGRISPHPAWAAGDGAAPRRVIPTNMAPITFFLRESADWLPAALAAKCIEEDKLQQALSPEALSIRNTLRERGACFASDLQRMCVLSKQQTQTALWELATAGIASADGFDQLRIMMDPKRKPLAAEPVVNGARRGTRSTAGRWSLFTEEEHRELSAPERAREQETSLAAAARMLLARYGVVFRDLLQREANVPKWRDLVRMLRRLEARGEIRGGRFVHGFNGEQFALPEAVESLRATRDLKQDDVVTLAASDPVNLIGVIVPGERTNAVAGKKVHLRGGVPCDVAGEPLDAVATPQGIRRNTAPRVDKPIPVLEPPQSGLFA</sequence>
<feature type="domain" description="Helicase C-terminal" evidence="11">
    <location>
        <begin position="350"/>
        <end position="503"/>
    </location>
</feature>
<keyword evidence="4 12" id="KW-0347">Helicase</keyword>
<feature type="domain" description="Helicase ATP-binding" evidence="10">
    <location>
        <begin position="46"/>
        <end position="255"/>
    </location>
</feature>
<evidence type="ECO:0000256" key="9">
    <source>
        <dbReference type="SAM" id="MobiDB-lite"/>
    </source>
</evidence>
<dbReference type="RefSeq" id="WP_083350427.1">
    <property type="nucleotide sequence ID" value="NZ_FNSD01000001.1"/>
</dbReference>
<feature type="region of interest" description="Disordered" evidence="9">
    <location>
        <begin position="1582"/>
        <end position="1605"/>
    </location>
</feature>
<dbReference type="PROSITE" id="PS51192">
    <property type="entry name" value="HELICASE_ATP_BIND_1"/>
    <property type="match status" value="1"/>
</dbReference>
<keyword evidence="5" id="KW-0067">ATP-binding</keyword>
<evidence type="ECO:0000313" key="12">
    <source>
        <dbReference type="EMBL" id="SEB78770.1"/>
    </source>
</evidence>
<dbReference type="EMBL" id="FNSD01000001">
    <property type="protein sequence ID" value="SEB78770.1"/>
    <property type="molecule type" value="Genomic_DNA"/>
</dbReference>
<evidence type="ECO:0000256" key="1">
    <source>
        <dbReference type="ARBA" id="ARBA00022741"/>
    </source>
</evidence>
<reference evidence="12 13" key="1">
    <citation type="submission" date="2016-10" db="EMBL/GenBank/DDBJ databases">
        <authorList>
            <person name="de Groot N.N."/>
        </authorList>
    </citation>
    <scope>NUCLEOTIDE SEQUENCE [LARGE SCALE GENOMIC DNA]</scope>
    <source>
        <strain evidence="12 13">AB35.6</strain>
    </source>
</reference>
<dbReference type="InterPro" id="IPR011545">
    <property type="entry name" value="DEAD/DEAH_box_helicase_dom"/>
</dbReference>
<dbReference type="InterPro" id="IPR001650">
    <property type="entry name" value="Helicase_C-like"/>
</dbReference>
<dbReference type="Pfam" id="PF00271">
    <property type="entry name" value="Helicase_C"/>
    <property type="match status" value="1"/>
</dbReference>
<evidence type="ECO:0000256" key="6">
    <source>
        <dbReference type="ARBA" id="ARBA00023125"/>
    </source>
</evidence>
<keyword evidence="2" id="KW-0227">DNA damage</keyword>
<protein>
    <submittedName>
        <fullName evidence="12">ATP dependent helicase, Lhr family</fullName>
    </submittedName>
</protein>
<dbReference type="SMART" id="SM00487">
    <property type="entry name" value="DEXDc"/>
    <property type="match status" value="1"/>
</dbReference>
<keyword evidence="8" id="KW-0413">Isomerase</keyword>
<keyword evidence="7" id="KW-0234">DNA repair</keyword>
<evidence type="ECO:0000256" key="3">
    <source>
        <dbReference type="ARBA" id="ARBA00022801"/>
    </source>
</evidence>
<dbReference type="GO" id="GO:0004386">
    <property type="term" value="F:helicase activity"/>
    <property type="evidence" value="ECO:0007669"/>
    <property type="project" value="UniProtKB-KW"/>
</dbReference>
<dbReference type="PANTHER" id="PTHR47962">
    <property type="entry name" value="ATP-DEPENDENT HELICASE LHR-RELATED-RELATED"/>
    <property type="match status" value="1"/>
</dbReference>
<dbReference type="GO" id="GO:0016887">
    <property type="term" value="F:ATP hydrolysis activity"/>
    <property type="evidence" value="ECO:0007669"/>
    <property type="project" value="TreeGrafter"/>
</dbReference>
<dbReference type="Pfam" id="PF23235">
    <property type="entry name" value="WHD_3rd_Lhr"/>
    <property type="match status" value="1"/>
</dbReference>
<gene>
    <name evidence="12" type="ORF">SAMN05443244_1840</name>
</gene>
<dbReference type="GO" id="GO:0005524">
    <property type="term" value="F:ATP binding"/>
    <property type="evidence" value="ECO:0007669"/>
    <property type="project" value="UniProtKB-KW"/>
</dbReference>
<dbReference type="GO" id="GO:0003677">
    <property type="term" value="F:DNA binding"/>
    <property type="evidence" value="ECO:0007669"/>
    <property type="project" value="UniProtKB-KW"/>
</dbReference>
<dbReference type="Pfam" id="PF08494">
    <property type="entry name" value="DEAD_assoc"/>
    <property type="match status" value="1"/>
</dbReference>
<dbReference type="Proteomes" id="UP000182409">
    <property type="component" value="Unassembled WGS sequence"/>
</dbReference>
<feature type="compositionally biased region" description="Basic and acidic residues" evidence="9">
    <location>
        <begin position="1021"/>
        <end position="1035"/>
    </location>
</feature>
<dbReference type="InterPro" id="IPR045628">
    <property type="entry name" value="Lhr_WH_dom"/>
</dbReference>
<dbReference type="InterPro" id="IPR014001">
    <property type="entry name" value="Helicase_ATP-bd"/>
</dbReference>
<dbReference type="SMART" id="SM00490">
    <property type="entry name" value="HELICc"/>
    <property type="match status" value="1"/>
</dbReference>
<keyword evidence="6" id="KW-0238">DNA-binding</keyword>
<dbReference type="InterPro" id="IPR055367">
    <property type="entry name" value="WH4_Lhr"/>
</dbReference>
<evidence type="ECO:0000256" key="8">
    <source>
        <dbReference type="ARBA" id="ARBA00023235"/>
    </source>
</evidence>
<dbReference type="InterPro" id="IPR027417">
    <property type="entry name" value="P-loop_NTPase"/>
</dbReference>
<dbReference type="SUPFAM" id="SSF52540">
    <property type="entry name" value="P-loop containing nucleoside triphosphate hydrolases"/>
    <property type="match status" value="1"/>
</dbReference>
<evidence type="ECO:0000313" key="13">
    <source>
        <dbReference type="Proteomes" id="UP000182409"/>
    </source>
</evidence>
<evidence type="ECO:0000256" key="4">
    <source>
        <dbReference type="ARBA" id="ARBA00022806"/>
    </source>
</evidence>
<dbReference type="PROSITE" id="PS51194">
    <property type="entry name" value="HELICASE_CTER"/>
    <property type="match status" value="1"/>
</dbReference>
<evidence type="ECO:0000256" key="7">
    <source>
        <dbReference type="ARBA" id="ARBA00023204"/>
    </source>
</evidence>
<dbReference type="PANTHER" id="PTHR47962:SF5">
    <property type="entry name" value="ATP-DEPENDENT HELICASE LHR-RELATED"/>
    <property type="match status" value="1"/>
</dbReference>
<evidence type="ECO:0000259" key="10">
    <source>
        <dbReference type="PROSITE" id="PS51192"/>
    </source>
</evidence>